<keyword evidence="3" id="KW-1185">Reference proteome</keyword>
<accession>A0AAD5NQT1</accession>
<organism evidence="2 3">
    <name type="scientific">Acer negundo</name>
    <name type="common">Box elder</name>
    <dbReference type="NCBI Taxonomy" id="4023"/>
    <lineage>
        <taxon>Eukaryota</taxon>
        <taxon>Viridiplantae</taxon>
        <taxon>Streptophyta</taxon>
        <taxon>Embryophyta</taxon>
        <taxon>Tracheophyta</taxon>
        <taxon>Spermatophyta</taxon>
        <taxon>Magnoliopsida</taxon>
        <taxon>eudicotyledons</taxon>
        <taxon>Gunneridae</taxon>
        <taxon>Pentapetalae</taxon>
        <taxon>rosids</taxon>
        <taxon>malvids</taxon>
        <taxon>Sapindales</taxon>
        <taxon>Sapindaceae</taxon>
        <taxon>Hippocastanoideae</taxon>
        <taxon>Acereae</taxon>
        <taxon>Acer</taxon>
    </lineage>
</organism>
<comment type="caution">
    <text evidence="2">The sequence shown here is derived from an EMBL/GenBank/DDBJ whole genome shotgun (WGS) entry which is preliminary data.</text>
</comment>
<sequence length="198" mass="21327">MQIVKGLSSPMVSSASTQLSAYKGNPFDRQLRNHRIHREHCDHHNHRDLVLEAMRRDTWKSDQISRVKLQPHQSSAREQELDVFLLGGESDEDPADGDEGGFDDDLDKMVDSSIMGFTRASLTQGTSSETGPTAPASTSTAQAKAGPVTPVSVKAKIGPTTPAFTSTDQTEVRPATPASISTTYEKAKATALAFISTA</sequence>
<gene>
    <name evidence="2" type="ORF">LWI28_025687</name>
</gene>
<dbReference type="EMBL" id="JAJSOW010000103">
    <property type="protein sequence ID" value="KAI9174982.1"/>
    <property type="molecule type" value="Genomic_DNA"/>
</dbReference>
<proteinExistence type="predicted"/>
<evidence type="ECO:0000256" key="1">
    <source>
        <dbReference type="SAM" id="MobiDB-lite"/>
    </source>
</evidence>
<evidence type="ECO:0000313" key="3">
    <source>
        <dbReference type="Proteomes" id="UP001064489"/>
    </source>
</evidence>
<feature type="compositionally biased region" description="Low complexity" evidence="1">
    <location>
        <begin position="126"/>
        <end position="145"/>
    </location>
</feature>
<feature type="region of interest" description="Disordered" evidence="1">
    <location>
        <begin position="119"/>
        <end position="178"/>
    </location>
</feature>
<dbReference type="AlphaFoldDB" id="A0AAD5NQT1"/>
<reference evidence="2" key="1">
    <citation type="journal article" date="2022" name="Plant J.">
        <title>Strategies of tolerance reflected in two North American maple genomes.</title>
        <authorList>
            <person name="McEvoy S.L."/>
            <person name="Sezen U.U."/>
            <person name="Trouern-Trend A."/>
            <person name="McMahon S.M."/>
            <person name="Schaberg P.G."/>
            <person name="Yang J."/>
            <person name="Wegrzyn J.L."/>
            <person name="Swenson N.G."/>
        </authorList>
    </citation>
    <scope>NUCLEOTIDE SEQUENCE</scope>
    <source>
        <strain evidence="2">91603</strain>
    </source>
</reference>
<evidence type="ECO:0000313" key="2">
    <source>
        <dbReference type="EMBL" id="KAI9174982.1"/>
    </source>
</evidence>
<dbReference type="Proteomes" id="UP001064489">
    <property type="component" value="Chromosome 8"/>
</dbReference>
<reference evidence="2" key="2">
    <citation type="submission" date="2023-02" db="EMBL/GenBank/DDBJ databases">
        <authorList>
            <person name="Swenson N.G."/>
            <person name="Wegrzyn J.L."/>
            <person name="Mcevoy S.L."/>
        </authorList>
    </citation>
    <scope>NUCLEOTIDE SEQUENCE</scope>
    <source>
        <strain evidence="2">91603</strain>
        <tissue evidence="2">Leaf</tissue>
    </source>
</reference>
<protein>
    <submittedName>
        <fullName evidence="2">Uncharacterized protein</fullName>
    </submittedName>
</protein>
<name>A0AAD5NQT1_ACENE</name>